<dbReference type="HOGENOM" id="CLU_823388_0_0_5"/>
<dbReference type="STRING" id="536019.Mesop_3740"/>
<proteinExistence type="predicted"/>
<gene>
    <name evidence="1" type="ordered locus">Mesop_3740</name>
</gene>
<reference evidence="1 2" key="1">
    <citation type="submission" date="2010-10" db="EMBL/GenBank/DDBJ databases">
        <title>Complete sequence of Mesorhizobium opportunistum WSM2075.</title>
        <authorList>
            <consortium name="US DOE Joint Genome Institute"/>
            <person name="Lucas S."/>
            <person name="Copeland A."/>
            <person name="Lapidus A."/>
            <person name="Cheng J.-F."/>
            <person name="Bruce D."/>
            <person name="Goodwin L."/>
            <person name="Pitluck S."/>
            <person name="Chertkov O."/>
            <person name="Misra M."/>
            <person name="Detter J.C."/>
            <person name="Han C."/>
            <person name="Tapia R."/>
            <person name="Land M."/>
            <person name="Hauser L."/>
            <person name="Kyrpides N."/>
            <person name="Ovchinnikova G."/>
            <person name="Mavrommatis K.M."/>
            <person name="Tiwari R.P."/>
            <person name="Howieson J.G."/>
            <person name="O'Hara G.W."/>
            <person name="Nandasena K.G."/>
            <person name="Woyke T."/>
        </authorList>
    </citation>
    <scope>NUCLEOTIDE SEQUENCE [LARGE SCALE GENOMIC DNA]</scope>
    <source>
        <strain evidence="2">LMG 24607 / HAMBI 3007 / WSM2075</strain>
    </source>
</reference>
<dbReference type="KEGG" id="mop:Mesop_3740"/>
<dbReference type="RefSeq" id="WP_013894865.1">
    <property type="nucleotide sequence ID" value="NC_015675.1"/>
</dbReference>
<evidence type="ECO:0000313" key="2">
    <source>
        <dbReference type="Proteomes" id="UP000001623"/>
    </source>
</evidence>
<organism evidence="1 2">
    <name type="scientific">Mesorhizobium opportunistum (strain LMG 24607 / HAMBI 3007 / WSM2075)</name>
    <dbReference type="NCBI Taxonomy" id="536019"/>
    <lineage>
        <taxon>Bacteria</taxon>
        <taxon>Pseudomonadati</taxon>
        <taxon>Pseudomonadota</taxon>
        <taxon>Alphaproteobacteria</taxon>
        <taxon>Hyphomicrobiales</taxon>
        <taxon>Phyllobacteriaceae</taxon>
        <taxon>Mesorhizobium</taxon>
    </lineage>
</organism>
<dbReference type="eggNOG" id="ENOG5032S6H">
    <property type="taxonomic scope" value="Bacteria"/>
</dbReference>
<name>F7XZW7_MESOW</name>
<dbReference type="EMBL" id="CP002279">
    <property type="protein sequence ID" value="AEH88181.1"/>
    <property type="molecule type" value="Genomic_DNA"/>
</dbReference>
<protein>
    <submittedName>
        <fullName evidence="1">Uncharacterized protein</fullName>
    </submittedName>
</protein>
<dbReference type="AlphaFoldDB" id="F7XZW7"/>
<evidence type="ECO:0000313" key="1">
    <source>
        <dbReference type="EMBL" id="AEH88181.1"/>
    </source>
</evidence>
<dbReference type="Proteomes" id="UP000001623">
    <property type="component" value="Chromosome"/>
</dbReference>
<accession>F7XZW7</accession>
<sequence length="337" mass="37068">MKMGADGADLGFVTSRNRPLSRNAAGKRSGPVEDVIAWAWRDELPKVPRRQDKPMAMAGGWDSTGRFAELLSLVDAFGVNAFGAVPDFSADSWPCEDAQVIGAAVMDLDDLALDLPEDWRPAPELDRFAGLGAKAVSDAWRRMTHEDGQGRVTLRLKPSELIIRRAVMGWDADGMQLDDVCQEIERHGNGKPRYYLQVTQDQLTGRKVDGVDETVARMIEVKGVDKRGDALPGAYTKPYLDPDPVNAIIARAEHEIWLSALAMVFEAVAHKMQDVAMLPTTIPVAPWLTPMPTSRVLPDLVGNAVLLKAQQDKADAAMKLRYPQWFKLFNKKAAAPA</sequence>